<sequence>MAKRSCMRNEPLAHMFAHRSVTARSAAVILLFDSSEAQSRDGIVGRTRFTRSHVGRLRVLGSFRDSGTLGQVRLHACHRRDASRSRGRAVWTSAIRFWPTRERASSSDSGRNESNESNERSNESNERNGSKDRNGRNGSNESNNGNDGNGASASNLQPSPFDIIRIHQRTPSMDIDEYILPGPRGALDNHIFDAGAPGSLAALQQARDKCRHRRARPSPPLKPLNSILKRPRPWTFSSDDPRAWVGRATPLEPSTLKEEFHYFVLDTVNVEKDPTNCALFESYLVKVDIGANVNDFIIFQIIRVRAGIGYASVMRRGRVRGIYGFRTVTYSSEALSDVGTYCKNKFCELTGMKWDDWRWSISTGTYNYVDLDYYRPNMKALPELSSLPDHTKVEQGCDGNAREVIELALYGGPVSKSSPTNNGTAIPYSHMSSWSIFLAYNSLLHIADALKDGDGGIKGPSILDASNLYRRQIPLAVGDERPPALTTMGAVRLELEFLYSLFQSPILRTAPWSLLSLRIMDSMEHLPLYQAFRSIHYDFSPLSDPSTAESQDLY</sequence>
<gene>
    <name evidence="2" type="ORF">PCL_00341</name>
</gene>
<organism evidence="2 3">
    <name type="scientific">Purpureocillium lilacinum</name>
    <name type="common">Paecilomyces lilacinus</name>
    <dbReference type="NCBI Taxonomy" id="33203"/>
    <lineage>
        <taxon>Eukaryota</taxon>
        <taxon>Fungi</taxon>
        <taxon>Dikarya</taxon>
        <taxon>Ascomycota</taxon>
        <taxon>Pezizomycotina</taxon>
        <taxon>Sordariomycetes</taxon>
        <taxon>Hypocreomycetidae</taxon>
        <taxon>Hypocreales</taxon>
        <taxon>Ophiocordycipitaceae</taxon>
        <taxon>Purpureocillium</taxon>
    </lineage>
</organism>
<dbReference type="Proteomes" id="UP000245956">
    <property type="component" value="Unassembled WGS sequence"/>
</dbReference>
<feature type="region of interest" description="Disordered" evidence="1">
    <location>
        <begin position="101"/>
        <end position="158"/>
    </location>
</feature>
<feature type="compositionally biased region" description="Basic and acidic residues" evidence="1">
    <location>
        <begin position="101"/>
        <end position="135"/>
    </location>
</feature>
<feature type="compositionally biased region" description="Low complexity" evidence="1">
    <location>
        <begin position="136"/>
        <end position="155"/>
    </location>
</feature>
<reference evidence="2 3" key="1">
    <citation type="journal article" date="2016" name="Front. Microbiol.">
        <title>Genome and transcriptome sequences reveal the specific parasitism of the nematophagous Purpureocillium lilacinum 36-1.</title>
        <authorList>
            <person name="Xie J."/>
            <person name="Li S."/>
            <person name="Mo C."/>
            <person name="Xiao X."/>
            <person name="Peng D."/>
            <person name="Wang G."/>
            <person name="Xiao Y."/>
        </authorList>
    </citation>
    <scope>NUCLEOTIDE SEQUENCE [LARGE SCALE GENOMIC DNA]</scope>
    <source>
        <strain evidence="2 3">36-1</strain>
    </source>
</reference>
<dbReference type="AlphaFoldDB" id="A0A2U3E6T9"/>
<evidence type="ECO:0000313" key="2">
    <source>
        <dbReference type="EMBL" id="PWI70197.1"/>
    </source>
</evidence>
<proteinExistence type="predicted"/>
<dbReference type="InterPro" id="IPR036930">
    <property type="entry name" value="WGR_dom_sf"/>
</dbReference>
<comment type="caution">
    <text evidence="2">The sequence shown here is derived from an EMBL/GenBank/DDBJ whole genome shotgun (WGS) entry which is preliminary data.</text>
</comment>
<evidence type="ECO:0000256" key="1">
    <source>
        <dbReference type="SAM" id="MobiDB-lite"/>
    </source>
</evidence>
<name>A0A2U3E6T9_PURLI</name>
<accession>A0A2U3E6T9</accession>
<dbReference type="EMBL" id="LCWV01000010">
    <property type="protein sequence ID" value="PWI70197.1"/>
    <property type="molecule type" value="Genomic_DNA"/>
</dbReference>
<protein>
    <submittedName>
        <fullName evidence="2">Uncharacterized protein</fullName>
    </submittedName>
</protein>
<evidence type="ECO:0000313" key="3">
    <source>
        <dbReference type="Proteomes" id="UP000245956"/>
    </source>
</evidence>
<dbReference type="SUPFAM" id="SSF142921">
    <property type="entry name" value="WGR domain-like"/>
    <property type="match status" value="1"/>
</dbReference>